<feature type="non-terminal residue" evidence="2">
    <location>
        <position position="1"/>
    </location>
</feature>
<dbReference type="Proteomes" id="UP001206925">
    <property type="component" value="Unassembled WGS sequence"/>
</dbReference>
<feature type="compositionally biased region" description="Polar residues" evidence="1">
    <location>
        <begin position="280"/>
        <end position="298"/>
    </location>
</feature>
<feature type="compositionally biased region" description="Polar residues" evidence="1">
    <location>
        <begin position="246"/>
        <end position="267"/>
    </location>
</feature>
<dbReference type="AlphaFoldDB" id="A0AAD5GJR8"/>
<dbReference type="PANTHER" id="PTHR31267">
    <property type="entry name" value="DENTIN SIALOPHOSPHOPROTEIN-LIKE PROTEIN"/>
    <property type="match status" value="1"/>
</dbReference>
<reference evidence="2" key="1">
    <citation type="submission" date="2022-06" db="EMBL/GenBank/DDBJ databases">
        <title>Uncovering the hologenomic basis of an extraordinary plant invasion.</title>
        <authorList>
            <person name="Bieker V.C."/>
            <person name="Martin M.D."/>
            <person name="Gilbert T."/>
            <person name="Hodgins K."/>
            <person name="Battlay P."/>
            <person name="Petersen B."/>
            <person name="Wilson J."/>
        </authorList>
    </citation>
    <scope>NUCLEOTIDE SEQUENCE</scope>
    <source>
        <strain evidence="2">AA19_3_7</strain>
        <tissue evidence="2">Leaf</tissue>
    </source>
</reference>
<evidence type="ECO:0000313" key="2">
    <source>
        <dbReference type="EMBL" id="KAI7742751.1"/>
    </source>
</evidence>
<gene>
    <name evidence="2" type="ORF">M8C21_022029</name>
</gene>
<feature type="non-terminal residue" evidence="2">
    <location>
        <position position="833"/>
    </location>
</feature>
<evidence type="ECO:0000313" key="3">
    <source>
        <dbReference type="Proteomes" id="UP001206925"/>
    </source>
</evidence>
<dbReference type="PANTHER" id="PTHR31267:SF5">
    <property type="match status" value="1"/>
</dbReference>
<feature type="region of interest" description="Disordered" evidence="1">
    <location>
        <begin position="231"/>
        <end position="267"/>
    </location>
</feature>
<evidence type="ECO:0000256" key="1">
    <source>
        <dbReference type="SAM" id="MobiDB-lite"/>
    </source>
</evidence>
<sequence>HLSSGLITTSLRSSLVFNDIQMLQRQIMFKQLEELQRQQKLQELNGSRQQHVLSQQSLIHNKQAPGAQYSPLINGTPVRDASQMFMYGNANLVHGYQSGSPYSQGQNQLLQAMGLASQPVDGHSASQFFNLQSETHESTGDQVDTVSRSCVSDQFNVSYQQELVKGQEQGIINPSQEFTSLDPEERKFLYDTNDENLGGFGSMFEDEDKVPAFPSLQSGSWSALMQSALEETASTDTGVQEEWSGLSFQNPEAPNDNQPSGLTESGKNLTQWQNNALTAPSLNASNAGSSLPGIQQPSCKEAGECEESTQAQRFEFGNDASNNVSEIKKELLSNNQRHSASDVTAFRSSDSSDKSAVLDKSVGFPSPDLSSQTSRHMLELLHTVDKFRGYKHGTPSAYTNSDPTNEIPKAENADAFPPSRNSSSLQYSGMMLGATNQRPPMNYFDLSQISQQMVNSHLVPLKDQDGRRSLMFEGQQVSRSIKQPNAWVGMPSQQNLSGVGFHKAPSGSPSTSDLAVSRIDTASETPKESGSHVYDNASSLKQTHTTHLSPAYSDPNTRTAVKNEKADSDTKLPQLTSMSQLTSVYEKYKTMLMPSAASDGQSVKNLSHPSLQDAYPMYGNRPSMQMNTSPYGRVWPVTGMSSHSIGQDSLVPQSKKRKFPTYELLPWHKEATKGSSRLHDMSIAEVEWAQAGKRVPEMLKEEAEALGYSTSKVHSKRRIILTTQLTQVLFRPAPAAILSEDASKCYNTLTYFAARLALGDACSLSSRGCRSCNTPDSLSEKATISKGSGDQNLSKMVDNFIKRANEMENDLSRYKHNPLNTQQKQLVHNTKHQ</sequence>
<dbReference type="EMBL" id="JAMZMK010007917">
    <property type="protein sequence ID" value="KAI7742751.1"/>
    <property type="molecule type" value="Genomic_DNA"/>
</dbReference>
<keyword evidence="3" id="KW-1185">Reference proteome</keyword>
<accession>A0AAD5GJR8</accession>
<feature type="region of interest" description="Disordered" evidence="1">
    <location>
        <begin position="280"/>
        <end position="306"/>
    </location>
</feature>
<proteinExistence type="predicted"/>
<organism evidence="2 3">
    <name type="scientific">Ambrosia artemisiifolia</name>
    <name type="common">Common ragweed</name>
    <dbReference type="NCBI Taxonomy" id="4212"/>
    <lineage>
        <taxon>Eukaryota</taxon>
        <taxon>Viridiplantae</taxon>
        <taxon>Streptophyta</taxon>
        <taxon>Embryophyta</taxon>
        <taxon>Tracheophyta</taxon>
        <taxon>Spermatophyta</taxon>
        <taxon>Magnoliopsida</taxon>
        <taxon>eudicotyledons</taxon>
        <taxon>Gunneridae</taxon>
        <taxon>Pentapetalae</taxon>
        <taxon>asterids</taxon>
        <taxon>campanulids</taxon>
        <taxon>Asterales</taxon>
        <taxon>Asteraceae</taxon>
        <taxon>Asteroideae</taxon>
        <taxon>Heliantheae alliance</taxon>
        <taxon>Heliantheae</taxon>
        <taxon>Ambrosia</taxon>
    </lineage>
</organism>
<name>A0AAD5GJR8_AMBAR</name>
<feature type="compositionally biased region" description="Polar residues" evidence="1">
    <location>
        <begin position="333"/>
        <end position="349"/>
    </location>
</feature>
<protein>
    <submittedName>
        <fullName evidence="2">Uncharacterized protein</fullName>
    </submittedName>
</protein>
<comment type="caution">
    <text evidence="2">The sequence shown here is derived from an EMBL/GenBank/DDBJ whole genome shotgun (WGS) entry which is preliminary data.</text>
</comment>
<feature type="region of interest" description="Disordered" evidence="1">
    <location>
        <begin position="333"/>
        <end position="371"/>
    </location>
</feature>